<accession>A0ABW5RRF4</accession>
<evidence type="ECO:0000313" key="7">
    <source>
        <dbReference type="Proteomes" id="UP001597506"/>
    </source>
</evidence>
<dbReference type="Proteomes" id="UP001597506">
    <property type="component" value="Unassembled WGS sequence"/>
</dbReference>
<comment type="similarity">
    <text evidence="1 5">Belongs to the bacterial ribosomal protein bL33 family.</text>
</comment>
<dbReference type="GO" id="GO:0005840">
    <property type="term" value="C:ribosome"/>
    <property type="evidence" value="ECO:0007669"/>
    <property type="project" value="UniProtKB-KW"/>
</dbReference>
<dbReference type="NCBIfam" id="NF001764">
    <property type="entry name" value="PRK00504.1"/>
    <property type="match status" value="1"/>
</dbReference>
<gene>
    <name evidence="5 6" type="primary">rpmG</name>
    <name evidence="6" type="ORF">ACFSUL_09690</name>
</gene>
<reference evidence="7" key="1">
    <citation type="journal article" date="2019" name="Int. J. Syst. Evol. Microbiol.">
        <title>The Global Catalogue of Microorganisms (GCM) 10K type strain sequencing project: providing services to taxonomists for standard genome sequencing and annotation.</title>
        <authorList>
            <consortium name="The Broad Institute Genomics Platform"/>
            <consortium name="The Broad Institute Genome Sequencing Center for Infectious Disease"/>
            <person name="Wu L."/>
            <person name="Ma J."/>
        </authorList>
    </citation>
    <scope>NUCLEOTIDE SEQUENCE [LARGE SCALE GENOMIC DNA]</scope>
    <source>
        <strain evidence="7">KCTC 3913</strain>
    </source>
</reference>
<dbReference type="RefSeq" id="WP_084778514.1">
    <property type="nucleotide sequence ID" value="NZ_JBHUMF010000022.1"/>
</dbReference>
<protein>
    <recommendedName>
        <fullName evidence="4 5">Large ribosomal subunit protein bL33</fullName>
    </recommendedName>
</protein>
<dbReference type="InterPro" id="IPR038584">
    <property type="entry name" value="Ribosomal_bL33_sf"/>
</dbReference>
<comment type="caution">
    <text evidence="6">The sequence shown here is derived from an EMBL/GenBank/DDBJ whole genome shotgun (WGS) entry which is preliminary data.</text>
</comment>
<keyword evidence="3 5" id="KW-0687">Ribonucleoprotein</keyword>
<evidence type="ECO:0000313" key="6">
    <source>
        <dbReference type="EMBL" id="MFD2681015.1"/>
    </source>
</evidence>
<dbReference type="EMBL" id="JBHUMF010000022">
    <property type="protein sequence ID" value="MFD2681015.1"/>
    <property type="molecule type" value="Genomic_DNA"/>
</dbReference>
<keyword evidence="7" id="KW-1185">Reference proteome</keyword>
<evidence type="ECO:0000256" key="1">
    <source>
        <dbReference type="ARBA" id="ARBA00007596"/>
    </source>
</evidence>
<evidence type="ECO:0000256" key="2">
    <source>
        <dbReference type="ARBA" id="ARBA00022980"/>
    </source>
</evidence>
<name>A0ABW5RRF4_9BACI</name>
<dbReference type="InterPro" id="IPR011332">
    <property type="entry name" value="Ribosomal_zn-bd"/>
</dbReference>
<organism evidence="6 7">
    <name type="scientific">Bacillus seohaeanensis</name>
    <dbReference type="NCBI Taxonomy" id="284580"/>
    <lineage>
        <taxon>Bacteria</taxon>
        <taxon>Bacillati</taxon>
        <taxon>Bacillota</taxon>
        <taxon>Bacilli</taxon>
        <taxon>Bacillales</taxon>
        <taxon>Bacillaceae</taxon>
        <taxon>Bacillus</taxon>
    </lineage>
</organism>
<evidence type="ECO:0000256" key="5">
    <source>
        <dbReference type="HAMAP-Rule" id="MF_00294"/>
    </source>
</evidence>
<keyword evidence="2 5" id="KW-0689">Ribosomal protein</keyword>
<dbReference type="HAMAP" id="MF_00294">
    <property type="entry name" value="Ribosomal_bL33"/>
    <property type="match status" value="1"/>
</dbReference>
<dbReference type="Pfam" id="PF00471">
    <property type="entry name" value="Ribosomal_L33"/>
    <property type="match status" value="1"/>
</dbReference>
<dbReference type="InterPro" id="IPR001705">
    <property type="entry name" value="Ribosomal_bL33"/>
</dbReference>
<sequence length="48" mass="5471">MSNKLILACSQCGSRNYSVPGKRSQSDRLELKKFCAKCNMHTIHKETK</sequence>
<proteinExistence type="inferred from homology"/>
<evidence type="ECO:0000256" key="3">
    <source>
        <dbReference type="ARBA" id="ARBA00023274"/>
    </source>
</evidence>
<evidence type="ECO:0000256" key="4">
    <source>
        <dbReference type="ARBA" id="ARBA00035176"/>
    </source>
</evidence>
<dbReference type="NCBIfam" id="TIGR01023">
    <property type="entry name" value="rpmG_bact"/>
    <property type="match status" value="1"/>
</dbReference>
<dbReference type="Gene3D" id="2.20.28.120">
    <property type="entry name" value="Ribosomal protein L33"/>
    <property type="match status" value="1"/>
</dbReference>
<dbReference type="SUPFAM" id="SSF57829">
    <property type="entry name" value="Zn-binding ribosomal proteins"/>
    <property type="match status" value="1"/>
</dbReference>